<organism evidence="1 2">
    <name type="scientific">Aspergillus melleus</name>
    <dbReference type="NCBI Taxonomy" id="138277"/>
    <lineage>
        <taxon>Eukaryota</taxon>
        <taxon>Fungi</taxon>
        <taxon>Dikarya</taxon>
        <taxon>Ascomycota</taxon>
        <taxon>Pezizomycotina</taxon>
        <taxon>Eurotiomycetes</taxon>
        <taxon>Eurotiomycetidae</taxon>
        <taxon>Eurotiales</taxon>
        <taxon>Aspergillaceae</taxon>
        <taxon>Aspergillus</taxon>
        <taxon>Aspergillus subgen. Circumdati</taxon>
    </lineage>
</organism>
<evidence type="ECO:0000313" key="1">
    <source>
        <dbReference type="EMBL" id="KAK1147839.1"/>
    </source>
</evidence>
<comment type="caution">
    <text evidence="1">The sequence shown here is derived from an EMBL/GenBank/DDBJ whole genome shotgun (WGS) entry which is preliminary data.</text>
</comment>
<dbReference type="EMBL" id="JAOPJF010000010">
    <property type="protein sequence ID" value="KAK1147839.1"/>
    <property type="molecule type" value="Genomic_DNA"/>
</dbReference>
<accession>A0ACC3BBE3</accession>
<proteinExistence type="predicted"/>
<gene>
    <name evidence="1" type="ORF">N8T08_000352</name>
</gene>
<name>A0ACC3BBE3_9EURO</name>
<keyword evidence="2" id="KW-1185">Reference proteome</keyword>
<dbReference type="Proteomes" id="UP001177260">
    <property type="component" value="Unassembled WGS sequence"/>
</dbReference>
<sequence length="323" mass="35810">MSEYNRYTTGEQVASDCHSSIENKTVLITGVTSGGLGAGFATVIAPYRPSLIILAARDISKAKETAREIKTAASSVTTRILELDLDSQTQIRKAAKDVLSYKEHIDVLVNNAGLMAPPFRLTEDGLESQFGINHIGHFLFTNLIMSKLVAPGKSARVVNVSSDGHRMGPIRFEDWNFDDGNTYDPWLGYAQSKTANMLFSVSLTRKLGKVGLISVSLHPGVIDTNLLRYDVDVSLQAIIKWDKLQGNRSYWDGFKWKSMSQGVATHVVAAFHDMISPTENNGSSLSDSTVVPPEDIRCWARDEIEAEKLWRLSEKIVGERFHY</sequence>
<evidence type="ECO:0000313" key="2">
    <source>
        <dbReference type="Proteomes" id="UP001177260"/>
    </source>
</evidence>
<protein>
    <submittedName>
        <fullName evidence="1">Uncharacterized protein</fullName>
    </submittedName>
</protein>
<reference evidence="1 2" key="1">
    <citation type="journal article" date="2023" name="ACS Omega">
        <title>Identification of the Neoaspergillic Acid Biosynthesis Gene Cluster by Establishing an In Vitro CRISPR-Ribonucleoprotein Genetic System in Aspergillus melleus.</title>
        <authorList>
            <person name="Yuan B."/>
            <person name="Grau M.F."/>
            <person name="Murata R.M."/>
            <person name="Torok T."/>
            <person name="Venkateswaran K."/>
            <person name="Stajich J.E."/>
            <person name="Wang C.C.C."/>
        </authorList>
    </citation>
    <scope>NUCLEOTIDE SEQUENCE [LARGE SCALE GENOMIC DNA]</scope>
    <source>
        <strain evidence="1 2">IMV 1140</strain>
    </source>
</reference>